<organism evidence="1 2">
    <name type="scientific">Lunatimonas lonarensis</name>
    <dbReference type="NCBI Taxonomy" id="1232681"/>
    <lineage>
        <taxon>Bacteria</taxon>
        <taxon>Pseudomonadati</taxon>
        <taxon>Bacteroidota</taxon>
        <taxon>Cytophagia</taxon>
        <taxon>Cytophagales</taxon>
        <taxon>Cyclobacteriaceae</taxon>
    </lineage>
</organism>
<name>R7ZMP7_9BACT</name>
<dbReference type="GO" id="GO:0020037">
    <property type="term" value="F:heme binding"/>
    <property type="evidence" value="ECO:0007669"/>
    <property type="project" value="InterPro"/>
</dbReference>
<dbReference type="InterPro" id="IPR012292">
    <property type="entry name" value="Globin/Proto"/>
</dbReference>
<keyword evidence="2" id="KW-1185">Reference proteome</keyword>
<dbReference type="SUPFAM" id="SSF46458">
    <property type="entry name" value="Globin-like"/>
    <property type="match status" value="1"/>
</dbReference>
<dbReference type="AlphaFoldDB" id="R7ZMP7"/>
<sequence length="40" mass="4586">MRTKWLNCMLTAIDSVPMQPETKESLLAYFVKAANHMVNC</sequence>
<evidence type="ECO:0000313" key="2">
    <source>
        <dbReference type="Proteomes" id="UP000013909"/>
    </source>
</evidence>
<dbReference type="Gene3D" id="1.10.490.10">
    <property type="entry name" value="Globins"/>
    <property type="match status" value="1"/>
</dbReference>
<dbReference type="InterPro" id="IPR009050">
    <property type="entry name" value="Globin-like_sf"/>
</dbReference>
<gene>
    <name evidence="1" type="ORF">ADIS_4079</name>
</gene>
<dbReference type="EMBL" id="AQHR01000107">
    <property type="protein sequence ID" value="EON75375.1"/>
    <property type="molecule type" value="Genomic_DNA"/>
</dbReference>
<dbReference type="GO" id="GO:0019825">
    <property type="term" value="F:oxygen binding"/>
    <property type="evidence" value="ECO:0007669"/>
    <property type="project" value="InterPro"/>
</dbReference>
<accession>R7ZMP7</accession>
<reference evidence="1 2" key="1">
    <citation type="submission" date="2013-02" db="EMBL/GenBank/DDBJ databases">
        <title>A novel strain isolated from Lonar lake, Maharashtra, India.</title>
        <authorList>
            <person name="Singh A."/>
        </authorList>
    </citation>
    <scope>NUCLEOTIDE SEQUENCE [LARGE SCALE GENOMIC DNA]</scope>
    <source>
        <strain evidence="1 2">AK24</strain>
    </source>
</reference>
<evidence type="ECO:0000313" key="1">
    <source>
        <dbReference type="EMBL" id="EON75375.1"/>
    </source>
</evidence>
<protein>
    <submittedName>
        <fullName evidence="1">Uncharacterized protein</fullName>
    </submittedName>
</protein>
<comment type="caution">
    <text evidence="1">The sequence shown here is derived from an EMBL/GenBank/DDBJ whole genome shotgun (WGS) entry which is preliminary data.</text>
</comment>
<dbReference type="Proteomes" id="UP000013909">
    <property type="component" value="Unassembled WGS sequence"/>
</dbReference>
<proteinExistence type="predicted"/>